<feature type="transmembrane region" description="Helical" evidence="1">
    <location>
        <begin position="12"/>
        <end position="31"/>
    </location>
</feature>
<evidence type="ECO:0000313" key="4">
    <source>
        <dbReference type="Proteomes" id="UP000189857"/>
    </source>
</evidence>
<dbReference type="InterPro" id="IPR005151">
    <property type="entry name" value="Tail-specific_protease"/>
</dbReference>
<dbReference type="Proteomes" id="UP000189857">
    <property type="component" value="Unassembled WGS sequence"/>
</dbReference>
<dbReference type="Gene3D" id="3.90.226.10">
    <property type="entry name" value="2-enoyl-CoA Hydratase, Chain A, domain 1"/>
    <property type="match status" value="1"/>
</dbReference>
<protein>
    <submittedName>
        <fullName evidence="3">C-terminal processing protease CtpA/Prc, contains a PDZ domain</fullName>
    </submittedName>
</protein>
<gene>
    <name evidence="3" type="ORF">SAMN02745110_01864</name>
</gene>
<feature type="transmembrane region" description="Helical" evidence="1">
    <location>
        <begin position="76"/>
        <end position="93"/>
    </location>
</feature>
<proteinExistence type="predicted"/>
<dbReference type="PANTHER" id="PTHR32060:SF22">
    <property type="entry name" value="CARBOXYL-TERMINAL-PROCESSING PEPTIDASE 3, CHLOROPLASTIC"/>
    <property type="match status" value="1"/>
</dbReference>
<dbReference type="OrthoDB" id="9812068at2"/>
<dbReference type="PANTHER" id="PTHR32060">
    <property type="entry name" value="TAIL-SPECIFIC PROTEASE"/>
    <property type="match status" value="1"/>
</dbReference>
<dbReference type="Gene3D" id="3.30.750.44">
    <property type="match status" value="1"/>
</dbReference>
<keyword evidence="1" id="KW-0472">Membrane</keyword>
<feature type="domain" description="Tail specific protease" evidence="2">
    <location>
        <begin position="340"/>
        <end position="507"/>
    </location>
</feature>
<keyword evidence="1" id="KW-1133">Transmembrane helix</keyword>
<dbReference type="GO" id="GO:0008236">
    <property type="term" value="F:serine-type peptidase activity"/>
    <property type="evidence" value="ECO:0007669"/>
    <property type="project" value="InterPro"/>
</dbReference>
<dbReference type="AlphaFoldDB" id="A0A1T4P8P1"/>
<keyword evidence="3" id="KW-0378">Hydrolase</keyword>
<keyword evidence="4" id="KW-1185">Reference proteome</keyword>
<dbReference type="GO" id="GO:0004175">
    <property type="term" value="F:endopeptidase activity"/>
    <property type="evidence" value="ECO:0007669"/>
    <property type="project" value="TreeGrafter"/>
</dbReference>
<dbReference type="GO" id="GO:0006508">
    <property type="term" value="P:proteolysis"/>
    <property type="evidence" value="ECO:0007669"/>
    <property type="project" value="UniProtKB-KW"/>
</dbReference>
<organism evidence="3 4">
    <name type="scientific">Eubacterium ruminantium</name>
    <dbReference type="NCBI Taxonomy" id="42322"/>
    <lineage>
        <taxon>Bacteria</taxon>
        <taxon>Bacillati</taxon>
        <taxon>Bacillota</taxon>
        <taxon>Clostridia</taxon>
        <taxon>Eubacteriales</taxon>
        <taxon>Eubacteriaceae</taxon>
        <taxon>Eubacterium</taxon>
    </lineage>
</organism>
<accession>A0A1T4P8P1</accession>
<evidence type="ECO:0000259" key="2">
    <source>
        <dbReference type="Pfam" id="PF03572"/>
    </source>
</evidence>
<dbReference type="SUPFAM" id="SSF52096">
    <property type="entry name" value="ClpP/crotonase"/>
    <property type="match status" value="1"/>
</dbReference>
<evidence type="ECO:0000313" key="3">
    <source>
        <dbReference type="EMBL" id="SJZ87842.1"/>
    </source>
</evidence>
<evidence type="ECO:0000256" key="1">
    <source>
        <dbReference type="SAM" id="Phobius"/>
    </source>
</evidence>
<dbReference type="Pfam" id="PF03572">
    <property type="entry name" value="Peptidase_S41"/>
    <property type="match status" value="1"/>
</dbReference>
<dbReference type="InterPro" id="IPR029045">
    <property type="entry name" value="ClpP/crotonase-like_dom_sf"/>
</dbReference>
<keyword evidence="1" id="KW-0812">Transmembrane</keyword>
<name>A0A1T4P8P1_9FIRM</name>
<feature type="transmembrane region" description="Helical" evidence="1">
    <location>
        <begin position="100"/>
        <end position="120"/>
    </location>
</feature>
<reference evidence="3 4" key="1">
    <citation type="submission" date="2017-02" db="EMBL/GenBank/DDBJ databases">
        <authorList>
            <person name="Peterson S.W."/>
        </authorList>
    </citation>
    <scope>NUCLEOTIDE SEQUENCE [LARGE SCALE GENOMIC DNA]</scope>
    <source>
        <strain evidence="3 4">ATCC 17233</strain>
    </source>
</reference>
<dbReference type="EMBL" id="FUXA01000011">
    <property type="protein sequence ID" value="SJZ87842.1"/>
    <property type="molecule type" value="Genomic_DNA"/>
</dbReference>
<feature type="transmembrane region" description="Helical" evidence="1">
    <location>
        <begin position="43"/>
        <end position="64"/>
    </location>
</feature>
<keyword evidence="3" id="KW-0645">Protease</keyword>
<sequence length="563" mass="63483">MLKHLLYSQDNIKMTFCLAFIIWFIILLIVSKKVGNNPAKAKAWKCLCLVPLAAAIIHFFVFSFGDAVLPLLEEYGFIYASAVLTALLPLFYIKKSKKPVKIIGAVVTGAVCLLSLFFNIDSSVSVNYSNRDLKSAYISLCDYFEENYIMNEWKKPDYEKIKTDGLKLIDEAEKTGDITKYYEAVDEFTNSFYDGHMSISFYDGNDYLMTRIKQFNDYGLSLITLDDGTTIAVDVEDGLEIKNGDTVTKWNGVPIDQAIESVNVPMPEPVSENDRIDKAFWLACMGGESVEVSYINSDNEEKTLTLDKLDSEMPRALKARRLFWHNTDEAYSYKMLNGNTGYMKITSEETDRFHDYLAYCTGNHNYAREMFRNDLRELKNQGMTKLVVDIRNNGGGYDEVATAFASLFTKEKMYAYSLGIRKNGEYIKTADRYVSADGEFSDIEVLVLTNMRCASAGDGMVLYLSRLDNVTVAGLSCPAGCNQESGGSIFMPKGIVVNFPVGLVLDEEANPNIDVDYSRQSRTPLDVKIPLTKEAALEIFNEENFDNGKDYELEWAIDFLDGQ</sequence>